<dbReference type="Proteomes" id="UP000305948">
    <property type="component" value="Unassembled WGS sequence"/>
</dbReference>
<organism evidence="1 2">
    <name type="scientific">Heliocybe sulcata</name>
    <dbReference type="NCBI Taxonomy" id="5364"/>
    <lineage>
        <taxon>Eukaryota</taxon>
        <taxon>Fungi</taxon>
        <taxon>Dikarya</taxon>
        <taxon>Basidiomycota</taxon>
        <taxon>Agaricomycotina</taxon>
        <taxon>Agaricomycetes</taxon>
        <taxon>Gloeophyllales</taxon>
        <taxon>Gloeophyllaceae</taxon>
        <taxon>Heliocybe</taxon>
    </lineage>
</organism>
<dbReference type="AlphaFoldDB" id="A0A5C3MXX9"/>
<evidence type="ECO:0000313" key="1">
    <source>
        <dbReference type="EMBL" id="TFK49783.1"/>
    </source>
</evidence>
<gene>
    <name evidence="1" type="ORF">OE88DRAFT_1662445</name>
</gene>
<keyword evidence="2" id="KW-1185">Reference proteome</keyword>
<reference evidence="1 2" key="1">
    <citation type="journal article" date="2019" name="Nat. Ecol. Evol.">
        <title>Megaphylogeny resolves global patterns of mushroom evolution.</title>
        <authorList>
            <person name="Varga T."/>
            <person name="Krizsan K."/>
            <person name="Foldi C."/>
            <person name="Dima B."/>
            <person name="Sanchez-Garcia M."/>
            <person name="Sanchez-Ramirez S."/>
            <person name="Szollosi G.J."/>
            <person name="Szarkandi J.G."/>
            <person name="Papp V."/>
            <person name="Albert L."/>
            <person name="Andreopoulos W."/>
            <person name="Angelini C."/>
            <person name="Antonin V."/>
            <person name="Barry K.W."/>
            <person name="Bougher N.L."/>
            <person name="Buchanan P."/>
            <person name="Buyck B."/>
            <person name="Bense V."/>
            <person name="Catcheside P."/>
            <person name="Chovatia M."/>
            <person name="Cooper J."/>
            <person name="Damon W."/>
            <person name="Desjardin D."/>
            <person name="Finy P."/>
            <person name="Geml J."/>
            <person name="Haridas S."/>
            <person name="Hughes K."/>
            <person name="Justo A."/>
            <person name="Karasinski D."/>
            <person name="Kautmanova I."/>
            <person name="Kiss B."/>
            <person name="Kocsube S."/>
            <person name="Kotiranta H."/>
            <person name="LaButti K.M."/>
            <person name="Lechner B.E."/>
            <person name="Liimatainen K."/>
            <person name="Lipzen A."/>
            <person name="Lukacs Z."/>
            <person name="Mihaltcheva S."/>
            <person name="Morgado L.N."/>
            <person name="Niskanen T."/>
            <person name="Noordeloos M.E."/>
            <person name="Ohm R.A."/>
            <person name="Ortiz-Santana B."/>
            <person name="Ovrebo C."/>
            <person name="Racz N."/>
            <person name="Riley R."/>
            <person name="Savchenko A."/>
            <person name="Shiryaev A."/>
            <person name="Soop K."/>
            <person name="Spirin V."/>
            <person name="Szebenyi C."/>
            <person name="Tomsovsky M."/>
            <person name="Tulloss R.E."/>
            <person name="Uehling J."/>
            <person name="Grigoriev I.V."/>
            <person name="Vagvolgyi C."/>
            <person name="Papp T."/>
            <person name="Martin F.M."/>
            <person name="Miettinen O."/>
            <person name="Hibbett D.S."/>
            <person name="Nagy L.G."/>
        </authorList>
    </citation>
    <scope>NUCLEOTIDE SEQUENCE [LARGE SCALE GENOMIC DNA]</scope>
    <source>
        <strain evidence="1 2">OMC1185</strain>
    </source>
</reference>
<sequence>MISAERKPVSQTHATILPMLRQANRTRLSRRSLQTTKLARWVIVTMLRSRMRCTASAQDGRVYLGRFSIMLIPLAKSAGRVMEWTGLKHGDIVKVIPD</sequence>
<proteinExistence type="predicted"/>
<evidence type="ECO:0000313" key="2">
    <source>
        <dbReference type="Proteomes" id="UP000305948"/>
    </source>
</evidence>
<dbReference type="EMBL" id="ML213515">
    <property type="protein sequence ID" value="TFK49783.1"/>
    <property type="molecule type" value="Genomic_DNA"/>
</dbReference>
<protein>
    <submittedName>
        <fullName evidence="1">Uncharacterized protein</fullName>
    </submittedName>
</protein>
<accession>A0A5C3MXX9</accession>
<name>A0A5C3MXX9_9AGAM</name>